<protein>
    <recommendedName>
        <fullName evidence="1">Proline iminopeptidase</fullName>
    </recommendedName>
</protein>
<dbReference type="PANTHER" id="PTHR43722">
    <property type="entry name" value="PROLINE IMINOPEPTIDASE"/>
    <property type="match status" value="1"/>
</dbReference>
<keyword evidence="3" id="KW-0378">Hydrolase</keyword>
<dbReference type="InterPro" id="IPR005944">
    <property type="entry name" value="Pro_iminopeptidase"/>
</dbReference>
<evidence type="ECO:0000259" key="2">
    <source>
        <dbReference type="Pfam" id="PF00561"/>
    </source>
</evidence>
<dbReference type="RefSeq" id="WP_217671242.1">
    <property type="nucleotide sequence ID" value="NZ_JAHRID010000010.1"/>
</dbReference>
<feature type="domain" description="AB hydrolase-1" evidence="2">
    <location>
        <begin position="17"/>
        <end position="111"/>
    </location>
</feature>
<evidence type="ECO:0000313" key="3">
    <source>
        <dbReference type="EMBL" id="MBV2130931.1"/>
    </source>
</evidence>
<dbReference type="PANTHER" id="PTHR43722:SF1">
    <property type="entry name" value="PROLINE IMINOPEPTIDASE"/>
    <property type="match status" value="1"/>
</dbReference>
<evidence type="ECO:0000256" key="1">
    <source>
        <dbReference type="ARBA" id="ARBA00021843"/>
    </source>
</evidence>
<accession>A0ABS6MRG0</accession>
<dbReference type="Pfam" id="PF00561">
    <property type="entry name" value="Abhydrolase_1"/>
    <property type="match status" value="1"/>
</dbReference>
<sequence length="196" mass="22445">MPYLNVGDGHQLFAGLRRPVIFIDQRGCGLSRFNERLHANTTAELIADIEQLRRSLAIKRLMLAGGSWGSTLSLLYAIHYPDHVLRLILWGVFLCRRQELDWFYLHGANQMYPDEYQQFINTIGRHDQPLQAYYELLNSGKSHEQDSICPCVSAWQLDCALPQSRLQITPHSAHDASEPENFAALRAILQTLEPEE</sequence>
<dbReference type="Proteomes" id="UP000704611">
    <property type="component" value="Unassembled WGS sequence"/>
</dbReference>
<dbReference type="GO" id="GO:0016787">
    <property type="term" value="F:hydrolase activity"/>
    <property type="evidence" value="ECO:0007669"/>
    <property type="project" value="UniProtKB-KW"/>
</dbReference>
<reference evidence="3 4" key="1">
    <citation type="submission" date="2021-06" db="EMBL/GenBank/DDBJ databases">
        <title>Rheinheimera indica sp. nov., isolated from deep-sea sediment.</title>
        <authorList>
            <person name="Wang Z."/>
            <person name="Zhang X.-Y."/>
        </authorList>
    </citation>
    <scope>NUCLEOTIDE SEQUENCE [LARGE SCALE GENOMIC DNA]</scope>
    <source>
        <strain evidence="3 4">SM2107</strain>
    </source>
</reference>
<gene>
    <name evidence="3" type="ORF">KQY15_17675</name>
</gene>
<dbReference type="EMBL" id="JAHRID010000010">
    <property type="protein sequence ID" value="MBV2130931.1"/>
    <property type="molecule type" value="Genomic_DNA"/>
</dbReference>
<proteinExistence type="predicted"/>
<evidence type="ECO:0000313" key="4">
    <source>
        <dbReference type="Proteomes" id="UP000704611"/>
    </source>
</evidence>
<organism evidence="3 4">
    <name type="scientific">Arsukibacterium indicum</name>
    <dbReference type="NCBI Taxonomy" id="2848612"/>
    <lineage>
        <taxon>Bacteria</taxon>
        <taxon>Pseudomonadati</taxon>
        <taxon>Pseudomonadota</taxon>
        <taxon>Gammaproteobacteria</taxon>
        <taxon>Chromatiales</taxon>
        <taxon>Chromatiaceae</taxon>
        <taxon>Arsukibacterium</taxon>
    </lineage>
</organism>
<dbReference type="InterPro" id="IPR000073">
    <property type="entry name" value="AB_hydrolase_1"/>
</dbReference>
<comment type="caution">
    <text evidence="3">The sequence shown here is derived from an EMBL/GenBank/DDBJ whole genome shotgun (WGS) entry which is preliminary data.</text>
</comment>
<name>A0ABS6MRG0_9GAMM</name>
<keyword evidence="4" id="KW-1185">Reference proteome</keyword>